<organism evidence="1 2">
    <name type="scientific">Clostridium sardiniense</name>
    <name type="common">Clostridium absonum</name>
    <dbReference type="NCBI Taxonomy" id="29369"/>
    <lineage>
        <taxon>Bacteria</taxon>
        <taxon>Bacillati</taxon>
        <taxon>Bacillota</taxon>
        <taxon>Clostridia</taxon>
        <taxon>Eubacteriales</taxon>
        <taxon>Clostridiaceae</taxon>
        <taxon>Clostridium</taxon>
    </lineage>
</organism>
<sequence>MKNVIISLILFLAVMGFMLFANSKLIQLCNDISTESSQIEELLNAKKWDESYAASVKLLNKLEEDGTVSSVYINHTEVDALIDNTVKLTVLVKCKDESESLSTLHVIKYNAERIKELQYPSLKNIF</sequence>
<reference evidence="1 2" key="1">
    <citation type="journal article" date="2021" name="Cell Host Microbe">
        <title>in vivo commensal control of Clostridioides difficile virulence.</title>
        <authorList>
            <person name="Girinathan B.P."/>
            <person name="Dibenedetto N."/>
            <person name="Worley J.N."/>
            <person name="Peltier J."/>
            <person name="Arrieta-Ortiz M.L."/>
            <person name="Rupa Christinal Immanuel S."/>
            <person name="Lavin R."/>
            <person name="Delaney M.L."/>
            <person name="Cummins C."/>
            <person name="Hoffmann M."/>
            <person name="Luo Y."/>
            <person name="Gonzalez-Escalona N."/>
            <person name="Allard M."/>
            <person name="Onderdonk A.B."/>
            <person name="Gerber G.K."/>
            <person name="Sonenshein A.L."/>
            <person name="Baliga N."/>
            <person name="Dupuy B."/>
            <person name="Bry L."/>
        </authorList>
    </citation>
    <scope>NUCLEOTIDE SEQUENCE [LARGE SCALE GENOMIC DNA]</scope>
    <source>
        <strain evidence="1 2">DSM 599</strain>
    </source>
</reference>
<accession>A0ABS7L0V3</accession>
<evidence type="ECO:0000313" key="1">
    <source>
        <dbReference type="EMBL" id="MBY0756699.1"/>
    </source>
</evidence>
<dbReference type="Proteomes" id="UP001299068">
    <property type="component" value="Unassembled WGS sequence"/>
</dbReference>
<protein>
    <submittedName>
        <fullName evidence="1">DUF4363 family protein</fullName>
    </submittedName>
</protein>
<dbReference type="InterPro" id="IPR025373">
    <property type="entry name" value="DUF4363"/>
</dbReference>
<name>A0ABS7L0V3_CLOSR</name>
<proteinExistence type="predicted"/>
<evidence type="ECO:0000313" key="2">
    <source>
        <dbReference type="Proteomes" id="UP001299068"/>
    </source>
</evidence>
<dbReference type="RefSeq" id="WP_221861926.1">
    <property type="nucleotide sequence ID" value="NZ_JAIKTU010000012.1"/>
</dbReference>
<dbReference type="EMBL" id="JAIKTU010000012">
    <property type="protein sequence ID" value="MBY0756699.1"/>
    <property type="molecule type" value="Genomic_DNA"/>
</dbReference>
<gene>
    <name evidence="1" type="ORF">K5V21_14720</name>
</gene>
<keyword evidence="2" id="KW-1185">Reference proteome</keyword>
<comment type="caution">
    <text evidence="1">The sequence shown here is derived from an EMBL/GenBank/DDBJ whole genome shotgun (WGS) entry which is preliminary data.</text>
</comment>
<dbReference type="Pfam" id="PF14276">
    <property type="entry name" value="DUF4363"/>
    <property type="match status" value="1"/>
</dbReference>